<name>A0A8A7KGE9_9FIRM</name>
<dbReference type="InterPro" id="IPR047045">
    <property type="entry name" value="CobQ_N"/>
</dbReference>
<feature type="active site" evidence="4">
    <location>
        <position position="443"/>
    </location>
</feature>
<comment type="pathway">
    <text evidence="1 4">Cofactor biosynthesis; adenosylcobalamin biosynthesis.</text>
</comment>
<dbReference type="AlphaFoldDB" id="A0A8A7KGE9"/>
<organism evidence="7 8">
    <name type="scientific">Iocasia fonsfrigidae</name>
    <dbReference type="NCBI Taxonomy" id="2682810"/>
    <lineage>
        <taxon>Bacteria</taxon>
        <taxon>Bacillati</taxon>
        <taxon>Bacillota</taxon>
        <taxon>Clostridia</taxon>
        <taxon>Halanaerobiales</taxon>
        <taxon>Halanaerobiaceae</taxon>
        <taxon>Iocasia</taxon>
    </lineage>
</organism>
<dbReference type="GO" id="GO:0015420">
    <property type="term" value="F:ABC-type vitamin B12 transporter activity"/>
    <property type="evidence" value="ECO:0007669"/>
    <property type="project" value="UniProtKB-UniRule"/>
</dbReference>
<dbReference type="Proteomes" id="UP000665020">
    <property type="component" value="Chromosome"/>
</dbReference>
<dbReference type="InterPro" id="IPR002586">
    <property type="entry name" value="CobQ/CobB/MinD/ParA_Nub-bd_dom"/>
</dbReference>
<dbReference type="InterPro" id="IPR027417">
    <property type="entry name" value="P-loop_NTPase"/>
</dbReference>
<dbReference type="PROSITE" id="PS51273">
    <property type="entry name" value="GATASE_TYPE_1"/>
    <property type="match status" value="1"/>
</dbReference>
<dbReference type="GO" id="GO:0009236">
    <property type="term" value="P:cobalamin biosynthetic process"/>
    <property type="evidence" value="ECO:0007669"/>
    <property type="project" value="UniProtKB-UniRule"/>
</dbReference>
<dbReference type="KEGG" id="ifn:GM661_12840"/>
<dbReference type="NCBIfam" id="NF001989">
    <property type="entry name" value="PRK00784.1"/>
    <property type="match status" value="1"/>
</dbReference>
<evidence type="ECO:0000256" key="4">
    <source>
        <dbReference type="HAMAP-Rule" id="MF_00028"/>
    </source>
</evidence>
<keyword evidence="8" id="KW-1185">Reference proteome</keyword>
<reference evidence="7" key="1">
    <citation type="submission" date="2019-12" db="EMBL/GenBank/DDBJ databases">
        <authorList>
            <person name="zhang j."/>
            <person name="sun C.M."/>
        </authorList>
    </citation>
    <scope>NUCLEOTIDE SEQUENCE</scope>
    <source>
        <strain evidence="7">NS-1</strain>
    </source>
</reference>
<keyword evidence="2 4" id="KW-0169">Cobalamin biosynthesis</keyword>
<dbReference type="Gene3D" id="3.40.50.880">
    <property type="match status" value="1"/>
</dbReference>
<feature type="domain" description="CobQ/CobB/MinD/ParA nucleotide binding" evidence="5">
    <location>
        <begin position="6"/>
        <end position="237"/>
    </location>
</feature>
<dbReference type="Pfam" id="PF07685">
    <property type="entry name" value="GATase_3"/>
    <property type="match status" value="1"/>
</dbReference>
<dbReference type="UniPathway" id="UPA00148"/>
<dbReference type="PROSITE" id="PS51274">
    <property type="entry name" value="GATASE_COBBQ"/>
    <property type="match status" value="1"/>
</dbReference>
<dbReference type="EMBL" id="CP046640">
    <property type="protein sequence ID" value="QTL98788.1"/>
    <property type="molecule type" value="Genomic_DNA"/>
</dbReference>
<evidence type="ECO:0000256" key="1">
    <source>
        <dbReference type="ARBA" id="ARBA00004953"/>
    </source>
</evidence>
<protein>
    <recommendedName>
        <fullName evidence="4">Cobyric acid synthase</fullName>
    </recommendedName>
</protein>
<dbReference type="GO" id="GO:0003824">
    <property type="term" value="F:catalytic activity"/>
    <property type="evidence" value="ECO:0007669"/>
    <property type="project" value="InterPro"/>
</dbReference>
<dbReference type="SUPFAM" id="SSF52317">
    <property type="entry name" value="Class I glutamine amidotransferase-like"/>
    <property type="match status" value="1"/>
</dbReference>
<dbReference type="HAMAP" id="MF_00028">
    <property type="entry name" value="CobQ"/>
    <property type="match status" value="1"/>
</dbReference>
<dbReference type="CDD" id="cd01750">
    <property type="entry name" value="GATase1_CobQ"/>
    <property type="match status" value="1"/>
</dbReference>
<proteinExistence type="inferred from homology"/>
<evidence type="ECO:0000259" key="5">
    <source>
        <dbReference type="Pfam" id="PF01656"/>
    </source>
</evidence>
<dbReference type="CDD" id="cd05389">
    <property type="entry name" value="CobQ_N"/>
    <property type="match status" value="1"/>
</dbReference>
<dbReference type="Gene3D" id="3.40.50.300">
    <property type="entry name" value="P-loop containing nucleotide triphosphate hydrolases"/>
    <property type="match status" value="1"/>
</dbReference>
<comment type="similarity">
    <text evidence="4">Belongs to the CobB/CobQ family. CobQ subfamily.</text>
</comment>
<dbReference type="InterPro" id="IPR029062">
    <property type="entry name" value="Class_I_gatase-like"/>
</dbReference>
<dbReference type="InterPro" id="IPR033949">
    <property type="entry name" value="CobQ_GATase1"/>
</dbReference>
<accession>A0A8A7KGE9</accession>
<dbReference type="RefSeq" id="WP_230867181.1">
    <property type="nucleotide sequence ID" value="NZ_CP046640.1"/>
</dbReference>
<dbReference type="SUPFAM" id="SSF52540">
    <property type="entry name" value="P-loop containing nucleoside triphosphate hydrolases"/>
    <property type="match status" value="1"/>
</dbReference>
<dbReference type="NCBIfam" id="TIGR00313">
    <property type="entry name" value="cobQ"/>
    <property type="match status" value="1"/>
</dbReference>
<evidence type="ECO:0000313" key="7">
    <source>
        <dbReference type="EMBL" id="QTL98788.1"/>
    </source>
</evidence>
<dbReference type="PANTHER" id="PTHR21343:SF1">
    <property type="entry name" value="COBYRIC ACID SYNTHASE"/>
    <property type="match status" value="1"/>
</dbReference>
<gene>
    <name evidence="4" type="primary">cobQ</name>
    <name evidence="7" type="ORF">GM661_12840</name>
</gene>
<feature type="domain" description="CobB/CobQ-like glutamine amidotransferase" evidence="6">
    <location>
        <begin position="252"/>
        <end position="451"/>
    </location>
</feature>
<dbReference type="InterPro" id="IPR011698">
    <property type="entry name" value="GATase_3"/>
</dbReference>
<dbReference type="Pfam" id="PF01656">
    <property type="entry name" value="CbiA"/>
    <property type="match status" value="1"/>
</dbReference>
<comment type="function">
    <text evidence="4">Catalyzes amidations at positions B, D, E, and G on adenosylcobyrinic A,C-diamide. NH(2) groups are provided by glutamine, and one molecule of ATP is hydrogenolyzed for each amidation.</text>
</comment>
<dbReference type="InterPro" id="IPR004459">
    <property type="entry name" value="CobQ_synth"/>
</dbReference>
<keyword evidence="3 4" id="KW-0315">Glutamine amidotransferase</keyword>
<sequence>MTAKSIMIQGTGSDVGKSVITAGLCRLLVRDGYQVAPFKSQNMALNSFITRDGGEIGRAQAVQAEAARVVATVDMNPVLLKPNQDDNSQLIIHGQAVKNIKAKEYFSDQGKSLEAIEESLQRLVEEWEIIVMEGAGSPAEINLREYDLVNMKIAEMIDAPVILVADIDKGGVFASIVGTLELLTQEERERVKGIIINKFRGDQARFEGGIDFIEKYTGKPVLGVIPYLKDIKIPEEDSLAQDIQGDTDYQLDIVILYLPHISNFTDFDLLAAEPETRVRYLRELSEIGEPDLIIIPGSKNTIEDLQYLYSQGYIEVIRQKYRQGIPVLGICGGYQMLGRRVIDPAHVESSEEVVAGLGLLEMETVYAGEKISRQVKASINTDISFFKDLQGEVLTGYEIHHGRGRIDSDQNQLLKIMPWGDKGESFDDGLISDDGLVWGTYLHGIFDNDRFRRFFINYLRAKKGLRPLSSQYISSRRLREDAYDRFADLLEKNIVRAKLDRVIFG</sequence>
<dbReference type="PANTHER" id="PTHR21343">
    <property type="entry name" value="DETHIOBIOTIN SYNTHETASE"/>
    <property type="match status" value="1"/>
</dbReference>
<evidence type="ECO:0000256" key="3">
    <source>
        <dbReference type="ARBA" id="ARBA00022962"/>
    </source>
</evidence>
<evidence type="ECO:0000313" key="8">
    <source>
        <dbReference type="Proteomes" id="UP000665020"/>
    </source>
</evidence>
<evidence type="ECO:0000256" key="2">
    <source>
        <dbReference type="ARBA" id="ARBA00022573"/>
    </source>
</evidence>
<evidence type="ECO:0000259" key="6">
    <source>
        <dbReference type="Pfam" id="PF07685"/>
    </source>
</evidence>
<feature type="active site" description="Nucleophile" evidence="4">
    <location>
        <position position="331"/>
    </location>
</feature>